<evidence type="ECO:0000313" key="2">
    <source>
        <dbReference type="EMBL" id="RSL29687.1"/>
    </source>
</evidence>
<gene>
    <name evidence="2" type="ORF">D7Z54_29845</name>
</gene>
<dbReference type="Pfam" id="PF13148">
    <property type="entry name" value="DUF3987"/>
    <property type="match status" value="1"/>
</dbReference>
<proteinExistence type="predicted"/>
<evidence type="ECO:0000256" key="1">
    <source>
        <dbReference type="SAM" id="Coils"/>
    </source>
</evidence>
<organism evidence="2 3">
    <name type="scientific">Salibacterium salarium</name>
    <dbReference type="NCBI Taxonomy" id="284579"/>
    <lineage>
        <taxon>Bacteria</taxon>
        <taxon>Bacillati</taxon>
        <taxon>Bacillota</taxon>
        <taxon>Bacilli</taxon>
        <taxon>Bacillales</taxon>
        <taxon>Bacillaceae</taxon>
    </lineage>
</organism>
<protein>
    <submittedName>
        <fullName evidence="2">DUF3987 domain-containing protein</fullName>
    </submittedName>
</protein>
<keyword evidence="1" id="KW-0175">Coiled coil</keyword>
<dbReference type="InterPro" id="IPR025048">
    <property type="entry name" value="DUF3987"/>
</dbReference>
<reference evidence="2 3" key="1">
    <citation type="submission" date="2018-10" db="EMBL/GenBank/DDBJ databases">
        <title>Draft genome sequence of Bacillus salarius IM0101, isolated from a hypersaline soil in Inner Mongolia, China.</title>
        <authorList>
            <person name="Yamprayoonswat W."/>
            <person name="Boonvisut S."/>
            <person name="Jumpathong W."/>
            <person name="Sittihan S."/>
            <person name="Ruangsuj P."/>
            <person name="Wanthongcharoen S."/>
            <person name="Thongpramul N."/>
            <person name="Pimmason S."/>
            <person name="Yu B."/>
            <person name="Yasawong M."/>
        </authorList>
    </citation>
    <scope>NUCLEOTIDE SEQUENCE [LARGE SCALE GENOMIC DNA]</scope>
    <source>
        <strain evidence="2 3">IM0101</strain>
    </source>
</reference>
<dbReference type="RefSeq" id="WP_125562021.1">
    <property type="nucleotide sequence ID" value="NZ_RBVX01000055.1"/>
</dbReference>
<dbReference type="OrthoDB" id="9763644at2"/>
<comment type="caution">
    <text evidence="2">The sequence shown here is derived from an EMBL/GenBank/DDBJ whole genome shotgun (WGS) entry which is preliminary data.</text>
</comment>
<sequence>MFRSANLYDHDSWEEPIPFMKETLPDFPIEIFPEWLKQYVVATADELQVPEDMPANLIFSALSTVFVNNYAFYYSKTDWYLDLNQYMIISSPPGTKKSAVFKKVFFPILEYEYQVFSGKEKEKASLNNKLNIKEKRLENVSMLYAKKPDSELEEEMDQLTQEIENIKQQLMIPKYVVGGDVTQEKLVEILAENNEQLTIATDEGSELFSYFHGKYQNVKNVDIYLKGWDGAYYTKYRKSGEDIRLEHPLLTIGVLTQPEELKSLKILEGRGLAERFLFAILEPLKRNDLGKAITDEVKNKYESKMNKLLNMENSSKQFIKINKDILSSFENLIQEINKEVLNENHSSTLRNWYAKLSGSLIKMVTLLFVSEEPDENEELTNRYLSQGDIEKMEVLFHYYESHAKHAFGVIREDKNIDDLEYLEKRILELQRNGHVNLTFLGDRTKRFTSTERNRLLNELENYNRIKIVPQGRKRKIYVNPKLIKKFT</sequence>
<dbReference type="Proteomes" id="UP000275076">
    <property type="component" value="Unassembled WGS sequence"/>
</dbReference>
<feature type="coiled-coil region" evidence="1">
    <location>
        <begin position="123"/>
        <end position="169"/>
    </location>
</feature>
<accession>A0A428MU84</accession>
<name>A0A428MU84_9BACI</name>
<keyword evidence="3" id="KW-1185">Reference proteome</keyword>
<evidence type="ECO:0000313" key="3">
    <source>
        <dbReference type="Proteomes" id="UP000275076"/>
    </source>
</evidence>
<dbReference type="EMBL" id="RBVX01000055">
    <property type="protein sequence ID" value="RSL29687.1"/>
    <property type="molecule type" value="Genomic_DNA"/>
</dbReference>
<dbReference type="AlphaFoldDB" id="A0A428MU84"/>